<dbReference type="EMBL" id="BMXV01000006">
    <property type="protein sequence ID" value="GGY78701.1"/>
    <property type="molecule type" value="Genomic_DNA"/>
</dbReference>
<accession>A0ABQ3B4Y7</accession>
<sequence>MGYLKDKQAVEKMPIVRGDDNVMAVRKLRPPGMRPTGLTPDYGFLPPAGRRLVITVSHNNHKNVC</sequence>
<gene>
    <name evidence="1" type="ORF">GCM10007071_27610</name>
</gene>
<evidence type="ECO:0000313" key="2">
    <source>
        <dbReference type="Proteomes" id="UP000601597"/>
    </source>
</evidence>
<reference evidence="2" key="1">
    <citation type="journal article" date="2019" name="Int. J. Syst. Evol. Microbiol.">
        <title>The Global Catalogue of Microorganisms (GCM) 10K type strain sequencing project: providing services to taxonomists for standard genome sequencing and annotation.</title>
        <authorList>
            <consortium name="The Broad Institute Genomics Platform"/>
            <consortium name="The Broad Institute Genome Sequencing Center for Infectious Disease"/>
            <person name="Wu L."/>
            <person name="Ma J."/>
        </authorList>
    </citation>
    <scope>NUCLEOTIDE SEQUENCE [LARGE SCALE GENOMIC DNA]</scope>
    <source>
        <strain evidence="2">KCTC 22280</strain>
    </source>
</reference>
<protein>
    <submittedName>
        <fullName evidence="1">Uncharacterized protein</fullName>
    </submittedName>
</protein>
<organism evidence="1 2">
    <name type="scientific">Marinobacter zhanjiangensis</name>
    <dbReference type="NCBI Taxonomy" id="578215"/>
    <lineage>
        <taxon>Bacteria</taxon>
        <taxon>Pseudomonadati</taxon>
        <taxon>Pseudomonadota</taxon>
        <taxon>Gammaproteobacteria</taxon>
        <taxon>Pseudomonadales</taxon>
        <taxon>Marinobacteraceae</taxon>
        <taxon>Marinobacter</taxon>
    </lineage>
</organism>
<evidence type="ECO:0000313" key="1">
    <source>
        <dbReference type="EMBL" id="GGY78701.1"/>
    </source>
</evidence>
<keyword evidence="2" id="KW-1185">Reference proteome</keyword>
<proteinExistence type="predicted"/>
<name>A0ABQ3B4Y7_9GAMM</name>
<comment type="caution">
    <text evidence="1">The sequence shown here is derived from an EMBL/GenBank/DDBJ whole genome shotgun (WGS) entry which is preliminary data.</text>
</comment>
<dbReference type="Proteomes" id="UP000601597">
    <property type="component" value="Unassembled WGS sequence"/>
</dbReference>